<dbReference type="SUPFAM" id="SSF47413">
    <property type="entry name" value="lambda repressor-like DNA-binding domains"/>
    <property type="match status" value="1"/>
</dbReference>
<sequence>MTDNLTTIGEPNVFVDLGFPPQEAEELRIRADLMLNLKTLIQDRNWTIDQASQILGESPDTIQALLQGKIGQFRIDQLILMLTRAGMTIRIEVLPNVA</sequence>
<reference evidence="2 3" key="1">
    <citation type="submission" date="2017-06" db="EMBL/GenBank/DDBJ databases">
        <title>Genome sequencing of cyanobaciteial culture collection at National Institute for Environmental Studies (NIES).</title>
        <authorList>
            <person name="Hirose Y."/>
            <person name="Shimura Y."/>
            <person name="Fujisawa T."/>
            <person name="Nakamura Y."/>
            <person name="Kawachi M."/>
        </authorList>
    </citation>
    <scope>NUCLEOTIDE SEQUENCE [LARGE SCALE GENOMIC DNA]</scope>
    <source>
        <strain evidence="2 3">NIES-2135</strain>
    </source>
</reference>
<dbReference type="GO" id="GO:0003677">
    <property type="term" value="F:DNA binding"/>
    <property type="evidence" value="ECO:0007669"/>
    <property type="project" value="InterPro"/>
</dbReference>
<name>A0A1Z4JHU7_LEPBY</name>
<evidence type="ECO:0000313" key="3">
    <source>
        <dbReference type="Proteomes" id="UP000217895"/>
    </source>
</evidence>
<dbReference type="AlphaFoldDB" id="A0A1Z4JHU7"/>
<dbReference type="Pfam" id="PF13744">
    <property type="entry name" value="HTH_37"/>
    <property type="match status" value="1"/>
</dbReference>
<evidence type="ECO:0000313" key="2">
    <source>
        <dbReference type="EMBL" id="BAY56319.1"/>
    </source>
</evidence>
<evidence type="ECO:0000259" key="1">
    <source>
        <dbReference type="Pfam" id="PF13744"/>
    </source>
</evidence>
<dbReference type="Proteomes" id="UP000217895">
    <property type="component" value="Chromosome"/>
</dbReference>
<proteinExistence type="predicted"/>
<dbReference type="EMBL" id="AP018203">
    <property type="protein sequence ID" value="BAY56319.1"/>
    <property type="molecule type" value="Genomic_DNA"/>
</dbReference>
<protein>
    <submittedName>
        <fullName evidence="2">Putative conserved small protein</fullName>
    </submittedName>
</protein>
<organism evidence="2 3">
    <name type="scientific">Leptolyngbya boryana NIES-2135</name>
    <dbReference type="NCBI Taxonomy" id="1973484"/>
    <lineage>
        <taxon>Bacteria</taxon>
        <taxon>Bacillati</taxon>
        <taxon>Cyanobacteriota</taxon>
        <taxon>Cyanophyceae</taxon>
        <taxon>Leptolyngbyales</taxon>
        <taxon>Leptolyngbyaceae</taxon>
        <taxon>Leptolyngbya group</taxon>
        <taxon>Leptolyngbya</taxon>
    </lineage>
</organism>
<accession>A0A1Z4JHU7</accession>
<dbReference type="Gene3D" id="1.10.260.40">
    <property type="entry name" value="lambda repressor-like DNA-binding domains"/>
    <property type="match status" value="1"/>
</dbReference>
<feature type="domain" description="HigA2-like helix-turn-helix" evidence="1">
    <location>
        <begin position="13"/>
        <end position="93"/>
    </location>
</feature>
<gene>
    <name evidence="2" type="ORF">NIES2135_31500</name>
</gene>
<dbReference type="InterPro" id="IPR010982">
    <property type="entry name" value="Lambda_DNA-bd_dom_sf"/>
</dbReference>
<dbReference type="InterPro" id="IPR039554">
    <property type="entry name" value="HigA2-like_HTH"/>
</dbReference>
<keyword evidence="3" id="KW-1185">Reference proteome</keyword>